<gene>
    <name evidence="1" type="ORF">AFM11_33485</name>
</gene>
<comment type="caution">
    <text evidence="1">The sequence shown here is derived from an EMBL/GenBank/DDBJ whole genome shotgun (WGS) entry which is preliminary data.</text>
</comment>
<protein>
    <submittedName>
        <fullName evidence="1">Uncharacterized protein</fullName>
    </submittedName>
</protein>
<keyword evidence="2" id="KW-1185">Reference proteome</keyword>
<accession>A0A132PC71</accession>
<proteinExistence type="predicted"/>
<evidence type="ECO:0000313" key="2">
    <source>
        <dbReference type="Proteomes" id="UP000070612"/>
    </source>
</evidence>
<dbReference type="AlphaFoldDB" id="A0A132PC71"/>
<name>A0A132PC71_9MYCO</name>
<reference evidence="1 2" key="1">
    <citation type="submission" date="2015-07" db="EMBL/GenBank/DDBJ databases">
        <title>A draft genome sequence of Mycobacterium wolinskyi.</title>
        <authorList>
            <person name="de Man T.J."/>
            <person name="Perry K.A."/>
            <person name="Coulliette A.D."/>
            <person name="Jensen B."/>
            <person name="Toney N.C."/>
            <person name="Limbago B.M."/>
            <person name="Noble-Wang J."/>
        </authorList>
    </citation>
    <scope>NUCLEOTIDE SEQUENCE [LARGE SCALE GENOMIC DNA]</scope>
    <source>
        <strain evidence="1 2">CDC_01</strain>
    </source>
</reference>
<evidence type="ECO:0000313" key="1">
    <source>
        <dbReference type="EMBL" id="KWX19894.1"/>
    </source>
</evidence>
<dbReference type="Proteomes" id="UP000070612">
    <property type="component" value="Unassembled WGS sequence"/>
</dbReference>
<dbReference type="EMBL" id="LGTW01000034">
    <property type="protein sequence ID" value="KWX19894.1"/>
    <property type="molecule type" value="Genomic_DNA"/>
</dbReference>
<sequence>MDRPVQSASDVGITCEKAEFTNTSRVVRQPIVLHFTGFAEVVVALVSMSESYCDPVVFAFAILFRRFKFVSTKIDV</sequence>
<organism evidence="1 2">
    <name type="scientific">Mycolicibacterium wolinskyi</name>
    <dbReference type="NCBI Taxonomy" id="59750"/>
    <lineage>
        <taxon>Bacteria</taxon>
        <taxon>Bacillati</taxon>
        <taxon>Actinomycetota</taxon>
        <taxon>Actinomycetes</taxon>
        <taxon>Mycobacteriales</taxon>
        <taxon>Mycobacteriaceae</taxon>
        <taxon>Mycolicibacterium</taxon>
    </lineage>
</organism>